<reference evidence="1 2" key="1">
    <citation type="submission" date="2018-03" db="EMBL/GenBank/DDBJ databases">
        <title>Draft genome sequence of Rohu Carp (Labeo rohita).</title>
        <authorList>
            <person name="Das P."/>
            <person name="Kushwaha B."/>
            <person name="Joshi C.G."/>
            <person name="Kumar D."/>
            <person name="Nagpure N.S."/>
            <person name="Sahoo L."/>
            <person name="Das S.P."/>
            <person name="Bit A."/>
            <person name="Patnaik S."/>
            <person name="Meher P.K."/>
            <person name="Jayasankar P."/>
            <person name="Koringa P.G."/>
            <person name="Patel N.V."/>
            <person name="Hinsu A.T."/>
            <person name="Kumar R."/>
            <person name="Pandey M."/>
            <person name="Agarwal S."/>
            <person name="Srivastava S."/>
            <person name="Singh M."/>
            <person name="Iquebal M.A."/>
            <person name="Jaiswal S."/>
            <person name="Angadi U.B."/>
            <person name="Kumar N."/>
            <person name="Raza M."/>
            <person name="Shah T.M."/>
            <person name="Rai A."/>
            <person name="Jena J.K."/>
        </authorList>
    </citation>
    <scope>NUCLEOTIDE SEQUENCE [LARGE SCALE GENOMIC DNA]</scope>
    <source>
        <strain evidence="1">DASCIFA01</strain>
        <tissue evidence="1">Testis</tissue>
    </source>
</reference>
<organism evidence="1 2">
    <name type="scientific">Labeo rohita</name>
    <name type="common">Indian major carp</name>
    <name type="synonym">Cyprinus rohita</name>
    <dbReference type="NCBI Taxonomy" id="84645"/>
    <lineage>
        <taxon>Eukaryota</taxon>
        <taxon>Metazoa</taxon>
        <taxon>Chordata</taxon>
        <taxon>Craniata</taxon>
        <taxon>Vertebrata</taxon>
        <taxon>Euteleostomi</taxon>
        <taxon>Actinopterygii</taxon>
        <taxon>Neopterygii</taxon>
        <taxon>Teleostei</taxon>
        <taxon>Ostariophysi</taxon>
        <taxon>Cypriniformes</taxon>
        <taxon>Cyprinidae</taxon>
        <taxon>Labeoninae</taxon>
        <taxon>Labeonini</taxon>
        <taxon>Labeo</taxon>
    </lineage>
</organism>
<name>A0A498LQ87_LABRO</name>
<sequence>MSSRSAEGSLVLVGRQRARALVGRAPLLLLLEHVATPSLPHLPACAAALIMSPSSVHWHTLDTHVASHICGVRPPSENDSDDMFPEAERSASFEFTVNLNVVFRDGISYERIVPPQPGVYLLLLKPVVRLFV</sequence>
<proteinExistence type="predicted"/>
<evidence type="ECO:0000313" key="2">
    <source>
        <dbReference type="Proteomes" id="UP000290572"/>
    </source>
</evidence>
<dbReference type="Proteomes" id="UP000290572">
    <property type="component" value="Unassembled WGS sequence"/>
</dbReference>
<protein>
    <submittedName>
        <fullName evidence="1">Uncharacterized protein</fullName>
    </submittedName>
</protein>
<gene>
    <name evidence="1" type="ORF">ROHU_031203</name>
</gene>
<comment type="caution">
    <text evidence="1">The sequence shown here is derived from an EMBL/GenBank/DDBJ whole genome shotgun (WGS) entry which is preliminary data.</text>
</comment>
<accession>A0A498LQ87</accession>
<evidence type="ECO:0000313" key="1">
    <source>
        <dbReference type="EMBL" id="RXN09823.1"/>
    </source>
</evidence>
<keyword evidence="2" id="KW-1185">Reference proteome</keyword>
<dbReference type="EMBL" id="QBIY01013246">
    <property type="protein sequence ID" value="RXN09823.1"/>
    <property type="molecule type" value="Genomic_DNA"/>
</dbReference>
<dbReference type="AlphaFoldDB" id="A0A498LQ87"/>